<organism evidence="2">
    <name type="scientific">freshwater metagenome</name>
    <dbReference type="NCBI Taxonomy" id="449393"/>
    <lineage>
        <taxon>unclassified sequences</taxon>
        <taxon>metagenomes</taxon>
        <taxon>ecological metagenomes</taxon>
    </lineage>
</organism>
<dbReference type="InterPro" id="IPR011032">
    <property type="entry name" value="GroES-like_sf"/>
</dbReference>
<dbReference type="SMART" id="SM00829">
    <property type="entry name" value="PKS_ER"/>
    <property type="match status" value="1"/>
</dbReference>
<gene>
    <name evidence="2" type="ORF">UFOPK3662_03526</name>
</gene>
<dbReference type="PANTHER" id="PTHR43677:SF11">
    <property type="entry name" value="ZINC-CONTAINING ALCOHOL DEHYDROGENASE"/>
    <property type="match status" value="1"/>
</dbReference>
<dbReference type="AlphaFoldDB" id="A0A6J7L7F6"/>
<dbReference type="PANTHER" id="PTHR43677">
    <property type="entry name" value="SHORT-CHAIN DEHYDROGENASE/REDUCTASE"/>
    <property type="match status" value="1"/>
</dbReference>
<evidence type="ECO:0000259" key="1">
    <source>
        <dbReference type="SMART" id="SM00829"/>
    </source>
</evidence>
<evidence type="ECO:0000313" key="2">
    <source>
        <dbReference type="EMBL" id="CAB4964186.1"/>
    </source>
</evidence>
<dbReference type="SUPFAM" id="SSF50129">
    <property type="entry name" value="GroES-like"/>
    <property type="match status" value="1"/>
</dbReference>
<dbReference type="Pfam" id="PF00107">
    <property type="entry name" value="ADH_zinc_N"/>
    <property type="match status" value="1"/>
</dbReference>
<proteinExistence type="predicted"/>
<dbReference type="InterPro" id="IPR013154">
    <property type="entry name" value="ADH-like_N"/>
</dbReference>
<reference evidence="2" key="1">
    <citation type="submission" date="2020-05" db="EMBL/GenBank/DDBJ databases">
        <authorList>
            <person name="Chiriac C."/>
            <person name="Salcher M."/>
            <person name="Ghai R."/>
            <person name="Kavagutti S V."/>
        </authorList>
    </citation>
    <scope>NUCLEOTIDE SEQUENCE</scope>
</reference>
<dbReference type="GO" id="GO:0016491">
    <property type="term" value="F:oxidoreductase activity"/>
    <property type="evidence" value="ECO:0007669"/>
    <property type="project" value="InterPro"/>
</dbReference>
<sequence length="327" mass="32340">MRAAVLHAHGSAPAYADHADPVPGEGEVLVRVTAAPVVPLDLLCASGTSYFGARALPYVPGVQGVGEVVSGVDLVPGTRVFVATSAGMADGDGALAELCVVPTASVVALPREQADVDDVALAALGLSGVAAWQSLAWRAGLRPGESVVVLGAGGAVGQAAIGAARAQGAGRVVAVCRSGGSADRARAQGPDAVVEIGEPDPAGLTEALRDALPDGADVVIDPVFGWVAEAALPAMAPGGRLVNLGGSASDAATFSSAGLRGRGLSLLGYTNNALTADQRTEALGSVARLAADGLVGVAHQPRALAEVQEVWRAQQAGGSGVRQVLVP</sequence>
<dbReference type="Gene3D" id="3.40.50.720">
    <property type="entry name" value="NAD(P)-binding Rossmann-like Domain"/>
    <property type="match status" value="1"/>
</dbReference>
<dbReference type="InterPro" id="IPR013149">
    <property type="entry name" value="ADH-like_C"/>
</dbReference>
<dbReference type="SUPFAM" id="SSF51735">
    <property type="entry name" value="NAD(P)-binding Rossmann-fold domains"/>
    <property type="match status" value="1"/>
</dbReference>
<name>A0A6J7L7F6_9ZZZZ</name>
<dbReference type="Pfam" id="PF08240">
    <property type="entry name" value="ADH_N"/>
    <property type="match status" value="1"/>
</dbReference>
<feature type="domain" description="Enoyl reductase (ER)" evidence="1">
    <location>
        <begin position="10"/>
        <end position="325"/>
    </location>
</feature>
<accession>A0A6J7L7F6</accession>
<dbReference type="InterPro" id="IPR036291">
    <property type="entry name" value="NAD(P)-bd_dom_sf"/>
</dbReference>
<dbReference type="EMBL" id="CAFBMW010000046">
    <property type="protein sequence ID" value="CAB4964186.1"/>
    <property type="molecule type" value="Genomic_DNA"/>
</dbReference>
<dbReference type="InterPro" id="IPR051397">
    <property type="entry name" value="Zn-ADH-like_protein"/>
</dbReference>
<dbReference type="InterPro" id="IPR020843">
    <property type="entry name" value="ER"/>
</dbReference>
<dbReference type="Gene3D" id="3.90.180.10">
    <property type="entry name" value="Medium-chain alcohol dehydrogenases, catalytic domain"/>
    <property type="match status" value="1"/>
</dbReference>
<protein>
    <submittedName>
        <fullName evidence="2">Unannotated protein</fullName>
    </submittedName>
</protein>